<sequence>MQCFNCGNDADMEVFMMINGKMKKISICNDCYQEQLKNMVDSLSDENGEIDPEEIQKKMFKFFKDNKDEFEKFISEAINDENFDMNNLNPENFDVTEMNFENSGIDFSRFNGDLNDIFKGLSDNSQTYFRNTKKREKDNLYDETNKKSKENINVKDELKQAREIRMLKHAAEKKKEELKLHLQKEDYLAAATSRDEMREINKKIMIIRQLQKEVNK</sequence>
<keyword evidence="2" id="KW-1185">Reference proteome</keyword>
<reference evidence="1 2" key="1">
    <citation type="submission" date="2019-01" db="EMBL/GenBank/DDBJ databases">
        <title>Draft Genome Sequences of Helcococcus ovis Strains Isolated from the Uterus and Vagina of Dairy Cows with Metritis.</title>
        <authorList>
            <person name="Cunha F."/>
            <person name="Jeon S.J."/>
            <person name="Kutzer P."/>
            <person name="Galvao K.N."/>
        </authorList>
    </citation>
    <scope>NUCLEOTIDE SEQUENCE [LARGE SCALE GENOMIC DNA]</scope>
    <source>
        <strain evidence="1 2">KG-37</strain>
    </source>
</reference>
<gene>
    <name evidence="1" type="ORF">EQF91_06330</name>
</gene>
<evidence type="ECO:0008006" key="3">
    <source>
        <dbReference type="Google" id="ProtNLM"/>
    </source>
</evidence>
<dbReference type="GeneID" id="97030279"/>
<comment type="caution">
    <text evidence="1">The sequence shown here is derived from an EMBL/GenBank/DDBJ whole genome shotgun (WGS) entry which is preliminary data.</text>
</comment>
<dbReference type="Proteomes" id="UP000297454">
    <property type="component" value="Unassembled WGS sequence"/>
</dbReference>
<organism evidence="1 2">
    <name type="scientific">Helcococcus ovis</name>
    <dbReference type="NCBI Taxonomy" id="72026"/>
    <lineage>
        <taxon>Bacteria</taxon>
        <taxon>Bacillati</taxon>
        <taxon>Bacillota</taxon>
        <taxon>Tissierellia</taxon>
        <taxon>Tissierellales</taxon>
        <taxon>Peptoniphilaceae</taxon>
        <taxon>Helcococcus</taxon>
    </lineage>
</organism>
<evidence type="ECO:0000313" key="2">
    <source>
        <dbReference type="Proteomes" id="UP000297454"/>
    </source>
</evidence>
<name>A0A4R9C1Z0_9FIRM</name>
<proteinExistence type="predicted"/>
<dbReference type="AlphaFoldDB" id="A0A4R9C1Z0"/>
<protein>
    <recommendedName>
        <fullName evidence="3">UVR domain-containing protein</fullName>
    </recommendedName>
</protein>
<dbReference type="EMBL" id="SCFR01000023">
    <property type="protein sequence ID" value="TFF65194.1"/>
    <property type="molecule type" value="Genomic_DNA"/>
</dbReference>
<evidence type="ECO:0000313" key="1">
    <source>
        <dbReference type="EMBL" id="TFF65194.1"/>
    </source>
</evidence>
<dbReference type="RefSeq" id="WP_134711370.1">
    <property type="nucleotide sequence ID" value="NZ_CP119081.1"/>
</dbReference>
<dbReference type="OrthoDB" id="9788704at2"/>
<accession>A0A4R9C1Z0</accession>